<dbReference type="InterPro" id="IPR013766">
    <property type="entry name" value="Thioredoxin_domain"/>
</dbReference>
<evidence type="ECO:0000313" key="10">
    <source>
        <dbReference type="Proteomes" id="UP000268684"/>
    </source>
</evidence>
<dbReference type="Pfam" id="PF13098">
    <property type="entry name" value="Thioredoxin_2"/>
    <property type="match status" value="1"/>
</dbReference>
<dbReference type="InterPro" id="IPR012336">
    <property type="entry name" value="Thioredoxin-like_fold"/>
</dbReference>
<dbReference type="SUPFAM" id="SSF52833">
    <property type="entry name" value="Thioredoxin-like"/>
    <property type="match status" value="1"/>
</dbReference>
<evidence type="ECO:0000256" key="4">
    <source>
        <dbReference type="ARBA" id="ARBA00019076"/>
    </source>
</evidence>
<organism evidence="9 10">
    <name type="scientific">Burkholderia stabilis</name>
    <dbReference type="NCBI Taxonomy" id="95485"/>
    <lineage>
        <taxon>Bacteria</taxon>
        <taxon>Pseudomonadati</taxon>
        <taxon>Pseudomonadota</taxon>
        <taxon>Betaproteobacteria</taxon>
        <taxon>Burkholderiales</taxon>
        <taxon>Burkholderiaceae</taxon>
        <taxon>Burkholderia</taxon>
        <taxon>Burkholderia cepacia complex</taxon>
    </lineage>
</organism>
<accession>A0AAJ5T8R2</accession>
<feature type="domain" description="Thioredoxin" evidence="8">
    <location>
        <begin position="49"/>
        <end position="196"/>
    </location>
</feature>
<evidence type="ECO:0000259" key="8">
    <source>
        <dbReference type="PROSITE" id="PS51352"/>
    </source>
</evidence>
<evidence type="ECO:0000256" key="6">
    <source>
        <dbReference type="ARBA" id="ARBA00022989"/>
    </source>
</evidence>
<dbReference type="GO" id="GO:0016020">
    <property type="term" value="C:membrane"/>
    <property type="evidence" value="ECO:0007669"/>
    <property type="project" value="UniProtKB-SubCell"/>
</dbReference>
<evidence type="ECO:0000256" key="3">
    <source>
        <dbReference type="ARBA" id="ARBA00004856"/>
    </source>
</evidence>
<name>A0AAJ5T8R2_9BURK</name>
<protein>
    <recommendedName>
        <fullName evidence="4">Methylamine utilization protein MauD</fullName>
    </recommendedName>
</protein>
<sequence>MIDALWMSNLLAWVAIVALMLVGFALARQVGVLSERLKPVGALVIDAGPAVGSVAPVFELFDLAQRAVRIGGIDRAGVGTLLFFVSPTCPICKTLLPLLPSVVANEPRAYRVVLASDGDVREHAAFHRNAVARAMGADTAYVLSQELGRTYQIGKLPYAVLLDEHGVVRAKGLVNTREHVESLFEAREAGIASIQAYAAGKRGAAEAA</sequence>
<gene>
    <name evidence="9" type="ORF">BSTAB16_7143</name>
</gene>
<dbReference type="InterPro" id="IPR036249">
    <property type="entry name" value="Thioredoxin-like_sf"/>
</dbReference>
<evidence type="ECO:0000256" key="5">
    <source>
        <dbReference type="ARBA" id="ARBA00022692"/>
    </source>
</evidence>
<comment type="pathway">
    <text evidence="3">One-carbon metabolism; methylamine degradation.</text>
</comment>
<dbReference type="Gene3D" id="3.40.30.10">
    <property type="entry name" value="Glutaredoxin"/>
    <property type="match status" value="1"/>
</dbReference>
<comment type="subcellular location">
    <subcellularLocation>
        <location evidence="2">Membrane</location>
        <topology evidence="2">Single-pass membrane protein</topology>
    </subcellularLocation>
</comment>
<dbReference type="InterPro" id="IPR013478">
    <property type="entry name" value="MeN_DH_accessory"/>
</dbReference>
<evidence type="ECO:0000313" key="9">
    <source>
        <dbReference type="EMBL" id="VBB16936.1"/>
    </source>
</evidence>
<dbReference type="NCBIfam" id="TIGR02661">
    <property type="entry name" value="MauD"/>
    <property type="match status" value="1"/>
</dbReference>
<dbReference type="Proteomes" id="UP000268684">
    <property type="component" value="Chromosome III"/>
</dbReference>
<dbReference type="AlphaFoldDB" id="A0AAJ5T8R2"/>
<keyword evidence="5" id="KW-0812">Transmembrane</keyword>
<keyword evidence="7" id="KW-0472">Membrane</keyword>
<evidence type="ECO:0000256" key="7">
    <source>
        <dbReference type="ARBA" id="ARBA00023136"/>
    </source>
</evidence>
<dbReference type="PROSITE" id="PS51352">
    <property type="entry name" value="THIOREDOXIN_2"/>
    <property type="match status" value="1"/>
</dbReference>
<dbReference type="GO" id="GO:0030416">
    <property type="term" value="P:methylamine metabolic process"/>
    <property type="evidence" value="ECO:0007669"/>
    <property type="project" value="InterPro"/>
</dbReference>
<reference evidence="9 10" key="1">
    <citation type="submission" date="2017-11" db="EMBL/GenBank/DDBJ databases">
        <authorList>
            <person name="Seth-Smith MB H."/>
        </authorList>
    </citation>
    <scope>NUCLEOTIDE SEQUENCE [LARGE SCALE GENOMIC DNA]</scope>
    <source>
        <strain evidence="9">E</strain>
    </source>
</reference>
<evidence type="ECO:0000256" key="1">
    <source>
        <dbReference type="ARBA" id="ARBA00003475"/>
    </source>
</evidence>
<keyword evidence="10" id="KW-1185">Reference proteome</keyword>
<keyword evidence="6" id="KW-1133">Transmembrane helix</keyword>
<proteinExistence type="predicted"/>
<comment type="function">
    <text evidence="1">May be specifically involved in the processing, transport, and/or maturation of the MADH beta-subunit.</text>
</comment>
<dbReference type="EMBL" id="LR025744">
    <property type="protein sequence ID" value="VBB16936.1"/>
    <property type="molecule type" value="Genomic_DNA"/>
</dbReference>
<evidence type="ECO:0000256" key="2">
    <source>
        <dbReference type="ARBA" id="ARBA00004167"/>
    </source>
</evidence>